<protein>
    <recommendedName>
        <fullName evidence="3">Serpin domain-containing protein</fullName>
    </recommendedName>
</protein>
<dbReference type="InterPro" id="IPR023796">
    <property type="entry name" value="Serpin_dom"/>
</dbReference>
<evidence type="ECO:0000313" key="4">
    <source>
        <dbReference type="EMBL" id="CAK7335295.1"/>
    </source>
</evidence>
<dbReference type="InterPro" id="IPR036186">
    <property type="entry name" value="Serpin_sf"/>
</dbReference>
<sequence>MRRAIIGSDVFQIVYFHFQGSFKDCFKGSNATLVTLDSRISLSFVLKPSFQEIARDTYEAKTEEVDFANKIISADEENSWVEKATGGLIKEVLPSGSIDREARLVLANALYFKGSWDQPFNPSKTQHRNFHFLDGKIVQVPFMTGNIYEQYHWRTFDGYRVLQLPNQGGEETRKLSMYFFLPDEKDGLPNLVKMFNSKPGFLNQQFNLRLKELDDFWIPKFKFSFEFEASETKKELGLHRPFCPGELKEMVNSSSSEKLYLLKVFQKSYTEVNDEGTEAAASTAASIILCCATYPAPSFVADHPFMFIIREEH</sequence>
<gene>
    <name evidence="4" type="ORF">DCAF_LOCUS10307</name>
</gene>
<evidence type="ECO:0000256" key="2">
    <source>
        <dbReference type="RuleBase" id="RU000411"/>
    </source>
</evidence>
<reference evidence="4 5" key="1">
    <citation type="submission" date="2024-01" db="EMBL/GenBank/DDBJ databases">
        <authorList>
            <person name="Waweru B."/>
        </authorList>
    </citation>
    <scope>NUCLEOTIDE SEQUENCE [LARGE SCALE GENOMIC DNA]</scope>
</reference>
<comment type="similarity">
    <text evidence="1 2">Belongs to the serpin family.</text>
</comment>
<comment type="caution">
    <text evidence="4">The sequence shown here is derived from an EMBL/GenBank/DDBJ whole genome shotgun (WGS) entry which is preliminary data.</text>
</comment>
<proteinExistence type="inferred from homology"/>
<dbReference type="SMART" id="SM00093">
    <property type="entry name" value="SERPIN"/>
    <property type="match status" value="1"/>
</dbReference>
<keyword evidence="5" id="KW-1185">Reference proteome</keyword>
<dbReference type="PANTHER" id="PTHR11461">
    <property type="entry name" value="SERINE PROTEASE INHIBITOR, SERPIN"/>
    <property type="match status" value="1"/>
</dbReference>
<dbReference type="Pfam" id="PF00079">
    <property type="entry name" value="Serpin"/>
    <property type="match status" value="1"/>
</dbReference>
<dbReference type="InterPro" id="IPR042178">
    <property type="entry name" value="Serpin_sf_1"/>
</dbReference>
<dbReference type="PANTHER" id="PTHR11461:SF340">
    <property type="entry name" value="SERPIN DOMAIN-CONTAINING PROTEIN"/>
    <property type="match status" value="1"/>
</dbReference>
<dbReference type="Gene3D" id="2.30.39.10">
    <property type="entry name" value="Alpha-1-antitrypsin, domain 1"/>
    <property type="match status" value="1"/>
</dbReference>
<dbReference type="InterPro" id="IPR000215">
    <property type="entry name" value="Serpin_fam"/>
</dbReference>
<dbReference type="Gene3D" id="3.30.497.10">
    <property type="entry name" value="Antithrombin, subunit I, domain 2"/>
    <property type="match status" value="2"/>
</dbReference>
<evidence type="ECO:0000256" key="1">
    <source>
        <dbReference type="ARBA" id="ARBA00009500"/>
    </source>
</evidence>
<dbReference type="AlphaFoldDB" id="A0AAV1RHQ8"/>
<dbReference type="GO" id="GO:0004867">
    <property type="term" value="F:serine-type endopeptidase inhibitor activity"/>
    <property type="evidence" value="ECO:0007669"/>
    <property type="project" value="InterPro"/>
</dbReference>
<evidence type="ECO:0000313" key="5">
    <source>
        <dbReference type="Proteomes" id="UP001314170"/>
    </source>
</evidence>
<accession>A0AAV1RHQ8</accession>
<dbReference type="InterPro" id="IPR042185">
    <property type="entry name" value="Serpin_sf_2"/>
</dbReference>
<dbReference type="EMBL" id="CAWUPB010000957">
    <property type="protein sequence ID" value="CAK7335295.1"/>
    <property type="molecule type" value="Genomic_DNA"/>
</dbReference>
<evidence type="ECO:0000259" key="3">
    <source>
        <dbReference type="SMART" id="SM00093"/>
    </source>
</evidence>
<name>A0AAV1RHQ8_9ROSI</name>
<dbReference type="GO" id="GO:0005615">
    <property type="term" value="C:extracellular space"/>
    <property type="evidence" value="ECO:0007669"/>
    <property type="project" value="InterPro"/>
</dbReference>
<dbReference type="SUPFAM" id="SSF56574">
    <property type="entry name" value="Serpins"/>
    <property type="match status" value="1"/>
</dbReference>
<dbReference type="Proteomes" id="UP001314170">
    <property type="component" value="Unassembled WGS sequence"/>
</dbReference>
<feature type="domain" description="Serpin" evidence="3">
    <location>
        <begin position="1"/>
        <end position="312"/>
    </location>
</feature>
<organism evidence="4 5">
    <name type="scientific">Dovyalis caffra</name>
    <dbReference type="NCBI Taxonomy" id="77055"/>
    <lineage>
        <taxon>Eukaryota</taxon>
        <taxon>Viridiplantae</taxon>
        <taxon>Streptophyta</taxon>
        <taxon>Embryophyta</taxon>
        <taxon>Tracheophyta</taxon>
        <taxon>Spermatophyta</taxon>
        <taxon>Magnoliopsida</taxon>
        <taxon>eudicotyledons</taxon>
        <taxon>Gunneridae</taxon>
        <taxon>Pentapetalae</taxon>
        <taxon>rosids</taxon>
        <taxon>fabids</taxon>
        <taxon>Malpighiales</taxon>
        <taxon>Salicaceae</taxon>
        <taxon>Flacourtieae</taxon>
        <taxon>Dovyalis</taxon>
    </lineage>
</organism>